<dbReference type="AlphaFoldDB" id="A0A397U3W5"/>
<name>A0A397U3W5_9GLOM</name>
<comment type="caution">
    <text evidence="2">The sequence shown here is derived from an EMBL/GenBank/DDBJ whole genome shotgun (WGS) entry which is preliminary data.</text>
</comment>
<evidence type="ECO:0000313" key="2">
    <source>
        <dbReference type="EMBL" id="RIB03707.1"/>
    </source>
</evidence>
<accession>A0A397U3W5</accession>
<organism evidence="2 3">
    <name type="scientific">Gigaspora rosea</name>
    <dbReference type="NCBI Taxonomy" id="44941"/>
    <lineage>
        <taxon>Eukaryota</taxon>
        <taxon>Fungi</taxon>
        <taxon>Fungi incertae sedis</taxon>
        <taxon>Mucoromycota</taxon>
        <taxon>Glomeromycotina</taxon>
        <taxon>Glomeromycetes</taxon>
        <taxon>Diversisporales</taxon>
        <taxon>Gigasporaceae</taxon>
        <taxon>Gigaspora</taxon>
    </lineage>
</organism>
<feature type="region of interest" description="Disordered" evidence="1">
    <location>
        <begin position="64"/>
        <end position="83"/>
    </location>
</feature>
<proteinExistence type="predicted"/>
<sequence>MGFYRCPYILRSGEVCNRGCYHPDGCCVHRDSPQIPCKEYGCVKFTSSKYGACRTHAGKYRSQDHYRRKKLEKMAQNGSEDEN</sequence>
<evidence type="ECO:0008006" key="4">
    <source>
        <dbReference type="Google" id="ProtNLM"/>
    </source>
</evidence>
<dbReference type="OrthoDB" id="2303230at2759"/>
<gene>
    <name evidence="2" type="ORF">C2G38_2224291</name>
</gene>
<dbReference type="EMBL" id="QKWP01002339">
    <property type="protein sequence ID" value="RIB03707.1"/>
    <property type="molecule type" value="Genomic_DNA"/>
</dbReference>
<reference evidence="2 3" key="1">
    <citation type="submission" date="2018-06" db="EMBL/GenBank/DDBJ databases">
        <title>Comparative genomics reveals the genomic features of Rhizophagus irregularis, R. cerebriforme, R. diaphanum and Gigaspora rosea, and their symbiotic lifestyle signature.</title>
        <authorList>
            <person name="Morin E."/>
            <person name="San Clemente H."/>
            <person name="Chen E.C.H."/>
            <person name="De La Providencia I."/>
            <person name="Hainaut M."/>
            <person name="Kuo A."/>
            <person name="Kohler A."/>
            <person name="Murat C."/>
            <person name="Tang N."/>
            <person name="Roy S."/>
            <person name="Loubradou J."/>
            <person name="Henrissat B."/>
            <person name="Grigoriev I.V."/>
            <person name="Corradi N."/>
            <person name="Roux C."/>
            <person name="Martin F.M."/>
        </authorList>
    </citation>
    <scope>NUCLEOTIDE SEQUENCE [LARGE SCALE GENOMIC DNA]</scope>
    <source>
        <strain evidence="2 3">DAOM 194757</strain>
    </source>
</reference>
<evidence type="ECO:0000313" key="3">
    <source>
        <dbReference type="Proteomes" id="UP000266673"/>
    </source>
</evidence>
<evidence type="ECO:0000256" key="1">
    <source>
        <dbReference type="SAM" id="MobiDB-lite"/>
    </source>
</evidence>
<dbReference type="Proteomes" id="UP000266673">
    <property type="component" value="Unassembled WGS sequence"/>
</dbReference>
<keyword evidence="3" id="KW-1185">Reference proteome</keyword>
<protein>
    <recommendedName>
        <fullName evidence="4">CxC6 like cysteine cluster associated with KDZ domain-containing protein</fullName>
    </recommendedName>
</protein>